<evidence type="ECO:0000313" key="6">
    <source>
        <dbReference type="RefSeq" id="XP_048132933.1"/>
    </source>
</evidence>
<dbReference type="Pfam" id="PF23282">
    <property type="entry name" value="WHD_ROQ1"/>
    <property type="match status" value="1"/>
</dbReference>
<proteinExistence type="predicted"/>
<keyword evidence="2" id="KW-0677">Repeat</keyword>
<reference evidence="6" key="1">
    <citation type="submission" date="2025-08" db="UniProtKB">
        <authorList>
            <consortium name="RefSeq"/>
        </authorList>
    </citation>
    <scope>IDENTIFICATION</scope>
    <source>
        <tissue evidence="6">Leaf</tissue>
    </source>
</reference>
<dbReference type="SUPFAM" id="SSF52540">
    <property type="entry name" value="P-loop containing nucleoside triphosphate hydrolases"/>
    <property type="match status" value="1"/>
</dbReference>
<dbReference type="SUPFAM" id="SSF52200">
    <property type="entry name" value="Toll/Interleukin receptor TIR domain"/>
    <property type="match status" value="1"/>
</dbReference>
<protein>
    <submittedName>
        <fullName evidence="6">Disease resistance protein RUN1-like</fullName>
    </submittedName>
</protein>
<accession>A0ABM3H8L1</accession>
<evidence type="ECO:0000256" key="1">
    <source>
        <dbReference type="ARBA" id="ARBA00022614"/>
    </source>
</evidence>
<sequence>MASSSSSSSSSSSNLKRYYHVFLSFRGTDVRKGFLGHLYAGLEQRGLHTFVDREELRKGEQISPALKKAIEGSRAAIIVFSKNYASSRWCLEELARIMECKEQRDLKVFPVFYKVEPREVRTPRGTYREAMAEHESKFGKDSQEVKRWKKALCDAGSLSGWDFLEGDEAKLIQCIVKELSIHLVRAPLHVAKYPVGIDSRVQKLKWLLQKKWGDEDVLMIGLWGLGGIGKTTIAKAIYNAIESQFQGCSFLARVRESPDKSNGLVALQEKLLYEILSRGDLTVYSVDGGINLIQERLCCKKVLLVLDDIDHLDQLNALAGEAHWFGKGSRIIVTSRDKHVLTSHGINFVYKVETLDDNEARDLFGRHAFRSSKKVEITRDLINRAVRYANGLPLALEVLGSFLCGREEPAWESTLDKLSGSPDQTINRILKISFDGLDNNEREIFLDIACFFKGKSIEHTTEVLDSCDFATTIGIEVLIERSLIIEEHGTLQMHDLIQLMGKDVVNQECPDDPGKRRRLWIFEDVVEILCEDTGTNAIKAIVLDFPRLEDITISPDAFTNMKRLRMLILLEVHVSSQGPVRLPNELRWLKWPNAPNLEFGSGPKKLVRLDLHRSRIKQLGGPLKNFRKLKSIDFGECKSLASVPDLSEAPNLESLNLDGCKSLVEVHQSVGYLNKLRDSRRWVVLKFS</sequence>
<dbReference type="InterPro" id="IPR042197">
    <property type="entry name" value="Apaf_helical"/>
</dbReference>
<dbReference type="InterPro" id="IPR032675">
    <property type="entry name" value="LRR_dom_sf"/>
</dbReference>
<dbReference type="SUPFAM" id="SSF52058">
    <property type="entry name" value="L domain-like"/>
    <property type="match status" value="1"/>
</dbReference>
<gene>
    <name evidence="6" type="primary">LOC125314517</name>
</gene>
<dbReference type="Proteomes" id="UP000827889">
    <property type="component" value="Chromosome 4"/>
</dbReference>
<dbReference type="SMART" id="SM00255">
    <property type="entry name" value="TIR"/>
    <property type="match status" value="1"/>
</dbReference>
<dbReference type="GeneID" id="125314517"/>
<evidence type="ECO:0000256" key="2">
    <source>
        <dbReference type="ARBA" id="ARBA00022737"/>
    </source>
</evidence>
<dbReference type="InterPro" id="IPR058192">
    <property type="entry name" value="WHD_ROQ1-like"/>
</dbReference>
<dbReference type="Pfam" id="PF01582">
    <property type="entry name" value="TIR"/>
    <property type="match status" value="1"/>
</dbReference>
<keyword evidence="1" id="KW-0433">Leucine-rich repeat</keyword>
<name>A0ABM3H8L1_9MYRT</name>
<dbReference type="InterPro" id="IPR044974">
    <property type="entry name" value="Disease_R_plants"/>
</dbReference>
<dbReference type="SUPFAM" id="SSF46785">
    <property type="entry name" value="Winged helix' DNA-binding domain"/>
    <property type="match status" value="1"/>
</dbReference>
<keyword evidence="3" id="KW-0611">Plant defense</keyword>
<dbReference type="Pfam" id="PF00931">
    <property type="entry name" value="NB-ARC"/>
    <property type="match status" value="1"/>
</dbReference>
<evidence type="ECO:0000256" key="3">
    <source>
        <dbReference type="ARBA" id="ARBA00022821"/>
    </source>
</evidence>
<dbReference type="PRINTS" id="PR00364">
    <property type="entry name" value="DISEASERSIST"/>
</dbReference>
<dbReference type="PANTHER" id="PTHR11017:SF292">
    <property type="entry name" value="AAA+ ATPASE DOMAIN-CONTAINING PROTEIN"/>
    <property type="match status" value="1"/>
</dbReference>
<feature type="domain" description="TIR" evidence="4">
    <location>
        <begin position="17"/>
        <end position="183"/>
    </location>
</feature>
<dbReference type="Gene3D" id="3.40.50.300">
    <property type="entry name" value="P-loop containing nucleotide triphosphate hydrolases"/>
    <property type="match status" value="1"/>
</dbReference>
<keyword evidence="5" id="KW-1185">Reference proteome</keyword>
<dbReference type="PANTHER" id="PTHR11017">
    <property type="entry name" value="LEUCINE-RICH REPEAT-CONTAINING PROTEIN"/>
    <property type="match status" value="1"/>
</dbReference>
<dbReference type="InterPro" id="IPR035897">
    <property type="entry name" value="Toll_tir_struct_dom_sf"/>
</dbReference>
<dbReference type="RefSeq" id="XP_048132933.1">
    <property type="nucleotide sequence ID" value="XM_048276976.1"/>
</dbReference>
<dbReference type="Gene3D" id="3.80.10.10">
    <property type="entry name" value="Ribonuclease Inhibitor"/>
    <property type="match status" value="1"/>
</dbReference>
<dbReference type="PROSITE" id="PS50104">
    <property type="entry name" value="TIR"/>
    <property type="match status" value="1"/>
</dbReference>
<dbReference type="InterPro" id="IPR027417">
    <property type="entry name" value="P-loop_NTPase"/>
</dbReference>
<dbReference type="InterPro" id="IPR002182">
    <property type="entry name" value="NB-ARC"/>
</dbReference>
<evidence type="ECO:0000313" key="5">
    <source>
        <dbReference type="Proteomes" id="UP000827889"/>
    </source>
</evidence>
<dbReference type="InterPro" id="IPR000157">
    <property type="entry name" value="TIR_dom"/>
</dbReference>
<evidence type="ECO:0000259" key="4">
    <source>
        <dbReference type="PROSITE" id="PS50104"/>
    </source>
</evidence>
<dbReference type="InterPro" id="IPR036390">
    <property type="entry name" value="WH_DNA-bd_sf"/>
</dbReference>
<organism evidence="5 6">
    <name type="scientific">Rhodamnia argentea</name>
    <dbReference type="NCBI Taxonomy" id="178133"/>
    <lineage>
        <taxon>Eukaryota</taxon>
        <taxon>Viridiplantae</taxon>
        <taxon>Streptophyta</taxon>
        <taxon>Embryophyta</taxon>
        <taxon>Tracheophyta</taxon>
        <taxon>Spermatophyta</taxon>
        <taxon>Magnoliopsida</taxon>
        <taxon>eudicotyledons</taxon>
        <taxon>Gunneridae</taxon>
        <taxon>Pentapetalae</taxon>
        <taxon>rosids</taxon>
        <taxon>malvids</taxon>
        <taxon>Myrtales</taxon>
        <taxon>Myrtaceae</taxon>
        <taxon>Myrtoideae</taxon>
        <taxon>Myrteae</taxon>
        <taxon>Australasian group</taxon>
        <taxon>Rhodamnia</taxon>
    </lineage>
</organism>
<dbReference type="Gene3D" id="1.10.8.430">
    <property type="entry name" value="Helical domain of apoptotic protease-activating factors"/>
    <property type="match status" value="1"/>
</dbReference>
<dbReference type="Gene3D" id="3.40.50.10140">
    <property type="entry name" value="Toll/interleukin-1 receptor homology (TIR) domain"/>
    <property type="match status" value="1"/>
</dbReference>